<evidence type="ECO:0000256" key="3">
    <source>
        <dbReference type="ARBA" id="ARBA00022840"/>
    </source>
</evidence>
<evidence type="ECO:0000259" key="7">
    <source>
        <dbReference type="PROSITE" id="PS50045"/>
    </source>
</evidence>
<dbReference type="InterPro" id="IPR058031">
    <property type="entry name" value="AAA_lid_NorR"/>
</dbReference>
<gene>
    <name evidence="9" type="ORF">FYJ83_03060</name>
</gene>
<dbReference type="PROSITE" id="PS00675">
    <property type="entry name" value="SIGMA54_INTERACT_1"/>
    <property type="match status" value="1"/>
</dbReference>
<dbReference type="InterPro" id="IPR009057">
    <property type="entry name" value="Homeodomain-like_sf"/>
</dbReference>
<dbReference type="Gene3D" id="3.30.70.260">
    <property type="match status" value="1"/>
</dbReference>
<evidence type="ECO:0000256" key="4">
    <source>
        <dbReference type="ARBA" id="ARBA00023015"/>
    </source>
</evidence>
<dbReference type="InterPro" id="IPR013767">
    <property type="entry name" value="PAS_fold"/>
</dbReference>
<keyword evidence="5" id="KW-0804">Transcription</keyword>
<feature type="domain" description="PAS" evidence="8">
    <location>
        <begin position="98"/>
        <end position="139"/>
    </location>
</feature>
<dbReference type="GO" id="GO:0006355">
    <property type="term" value="P:regulation of DNA-templated transcription"/>
    <property type="evidence" value="ECO:0007669"/>
    <property type="project" value="InterPro"/>
</dbReference>
<keyword evidence="3" id="KW-0067">ATP-binding</keyword>
<dbReference type="Gene3D" id="3.40.50.300">
    <property type="entry name" value="P-loop containing nucleotide triphosphate hydrolases"/>
    <property type="match status" value="1"/>
</dbReference>
<organism evidence="9 10">
    <name type="scientific">Tissierella pigra</name>
    <dbReference type="NCBI Taxonomy" id="2607614"/>
    <lineage>
        <taxon>Bacteria</taxon>
        <taxon>Bacillati</taxon>
        <taxon>Bacillota</taxon>
        <taxon>Tissierellia</taxon>
        <taxon>Tissierellales</taxon>
        <taxon>Tissierellaceae</taxon>
        <taxon>Tissierella</taxon>
    </lineage>
</organism>
<evidence type="ECO:0000259" key="8">
    <source>
        <dbReference type="PROSITE" id="PS50112"/>
    </source>
</evidence>
<dbReference type="InterPro" id="IPR000014">
    <property type="entry name" value="PAS"/>
</dbReference>
<dbReference type="InterPro" id="IPR027417">
    <property type="entry name" value="P-loop_NTPase"/>
</dbReference>
<evidence type="ECO:0000313" key="10">
    <source>
        <dbReference type="Proteomes" id="UP000469523"/>
    </source>
</evidence>
<accession>A0A6N7XV82</accession>
<dbReference type="SUPFAM" id="SSF55785">
    <property type="entry name" value="PYP-like sensor domain (PAS domain)"/>
    <property type="match status" value="1"/>
</dbReference>
<keyword evidence="2" id="KW-0058">Aromatic hydrocarbons catabolism</keyword>
<dbReference type="CDD" id="cd00009">
    <property type="entry name" value="AAA"/>
    <property type="match status" value="1"/>
</dbReference>
<dbReference type="InterPro" id="IPR030828">
    <property type="entry name" value="HTH_TyrR"/>
</dbReference>
<sequence>MSFYKNEIKVADREVKILNSKKIKFLVKENKVGMAQKILAALASKEMNIITMEINPPYISVKVEWEGIEWDEFKRWIKNEIKEILDITELDMMDSEKAAKELQIVINSMTDGIIAVNKQGNIEYYNSKASKLFNIEPKDKDTNINLIIPKEVYNPNVDIDDKANIEVSTMIRNKKVNLILNIKLIKNNLGIKMGALLIFKEMDDVRRLIQTISRPSMISFEDIIGESDSIKNTISLAKSVSVAEANIMILGESGTGKELFARAIHLNSRRGNGPFVAVNCSAVPDALLESEFFGYEKGAFTGANTGKQGLFELATGGSIFLDEIGELPIHLQAKILRAIQERQIRRIGGTKEILIDVRIISATHRNLSAMVSEKTFREDLYYRLNVIPVNIPPLRERKDDISILAKYFTKLLGESADKPRLKITEDALERLQEYSWPGNIRELQNVMERAVIFAEDSIDVKHLLIANKFDSYETEKIIYNEENIEFPVNLPEIIKAVEYNHIIKARKQFNSSREIAKALNISHTTVIKRIKEHEDCK</sequence>
<feature type="domain" description="Sigma-54 factor interaction" evidence="7">
    <location>
        <begin position="223"/>
        <end position="452"/>
    </location>
</feature>
<dbReference type="InterPro" id="IPR025662">
    <property type="entry name" value="Sigma_54_int_dom_ATP-bd_1"/>
</dbReference>
<dbReference type="GO" id="GO:0005524">
    <property type="term" value="F:ATP binding"/>
    <property type="evidence" value="ECO:0007669"/>
    <property type="project" value="UniProtKB-KW"/>
</dbReference>
<dbReference type="FunFam" id="3.40.50.300:FF:000006">
    <property type="entry name" value="DNA-binding transcriptional regulator NtrC"/>
    <property type="match status" value="1"/>
</dbReference>
<dbReference type="PROSITE" id="PS50112">
    <property type="entry name" value="PAS"/>
    <property type="match status" value="1"/>
</dbReference>
<evidence type="ECO:0000256" key="6">
    <source>
        <dbReference type="ARBA" id="ARBA00029500"/>
    </source>
</evidence>
<dbReference type="CDD" id="cd00130">
    <property type="entry name" value="PAS"/>
    <property type="match status" value="1"/>
</dbReference>
<dbReference type="PANTHER" id="PTHR32071">
    <property type="entry name" value="TRANSCRIPTIONAL REGULATORY PROTEIN"/>
    <property type="match status" value="1"/>
</dbReference>
<dbReference type="PANTHER" id="PTHR32071:SF57">
    <property type="entry name" value="C4-DICARBOXYLATE TRANSPORT TRANSCRIPTIONAL REGULATORY PROTEIN DCTD"/>
    <property type="match status" value="1"/>
</dbReference>
<evidence type="ECO:0000256" key="2">
    <source>
        <dbReference type="ARBA" id="ARBA00022797"/>
    </source>
</evidence>
<dbReference type="InterPro" id="IPR025944">
    <property type="entry name" value="Sigma_54_int_dom_CS"/>
</dbReference>
<dbReference type="InterPro" id="IPR002078">
    <property type="entry name" value="Sigma_54_int"/>
</dbReference>
<proteinExistence type="predicted"/>
<dbReference type="SUPFAM" id="SSF52540">
    <property type="entry name" value="P-loop containing nucleoside triphosphate hydrolases"/>
    <property type="match status" value="1"/>
</dbReference>
<keyword evidence="1" id="KW-0547">Nucleotide-binding</keyword>
<dbReference type="InterPro" id="IPR003593">
    <property type="entry name" value="AAA+_ATPase"/>
</dbReference>
<dbReference type="SMART" id="SM00382">
    <property type="entry name" value="AAA"/>
    <property type="match status" value="1"/>
</dbReference>
<dbReference type="EMBL" id="VUNQ01000004">
    <property type="protein sequence ID" value="MSU00444.1"/>
    <property type="molecule type" value="Genomic_DNA"/>
</dbReference>
<dbReference type="PROSITE" id="PS00688">
    <property type="entry name" value="SIGMA54_INTERACT_3"/>
    <property type="match status" value="1"/>
</dbReference>
<dbReference type="Gene3D" id="3.30.450.20">
    <property type="entry name" value="PAS domain"/>
    <property type="match status" value="1"/>
</dbReference>
<keyword evidence="10" id="KW-1185">Reference proteome</keyword>
<name>A0A6N7XV82_9FIRM</name>
<dbReference type="SMART" id="SM00091">
    <property type="entry name" value="PAS"/>
    <property type="match status" value="1"/>
</dbReference>
<dbReference type="GO" id="GO:0003677">
    <property type="term" value="F:DNA binding"/>
    <property type="evidence" value="ECO:0007669"/>
    <property type="project" value="UniProtKB-KW"/>
</dbReference>
<comment type="caution">
    <text evidence="9">The sequence shown here is derived from an EMBL/GenBank/DDBJ whole genome shotgun (WGS) entry which is preliminary data.</text>
</comment>
<dbReference type="Proteomes" id="UP000469523">
    <property type="component" value="Unassembled WGS sequence"/>
</dbReference>
<dbReference type="PROSITE" id="PS50045">
    <property type="entry name" value="SIGMA54_INTERACT_4"/>
    <property type="match status" value="1"/>
</dbReference>
<dbReference type="Gene3D" id="1.10.10.60">
    <property type="entry name" value="Homeodomain-like"/>
    <property type="match status" value="1"/>
</dbReference>
<keyword evidence="4" id="KW-0805">Transcription regulation</keyword>
<dbReference type="InterPro" id="IPR035965">
    <property type="entry name" value="PAS-like_dom_sf"/>
</dbReference>
<dbReference type="Pfam" id="PF00989">
    <property type="entry name" value="PAS"/>
    <property type="match status" value="1"/>
</dbReference>
<evidence type="ECO:0000313" key="9">
    <source>
        <dbReference type="EMBL" id="MSU00444.1"/>
    </source>
</evidence>
<evidence type="ECO:0000256" key="1">
    <source>
        <dbReference type="ARBA" id="ARBA00022741"/>
    </source>
</evidence>
<dbReference type="Pfam" id="PF18024">
    <property type="entry name" value="HTH_50"/>
    <property type="match status" value="1"/>
</dbReference>
<evidence type="ECO:0000256" key="5">
    <source>
        <dbReference type="ARBA" id="ARBA00023163"/>
    </source>
</evidence>
<protein>
    <recommendedName>
        <fullName evidence="6">HTH-type transcriptional regulatory protein TyrR</fullName>
    </recommendedName>
</protein>
<dbReference type="SUPFAM" id="SSF46689">
    <property type="entry name" value="Homeodomain-like"/>
    <property type="match status" value="1"/>
</dbReference>
<dbReference type="AlphaFoldDB" id="A0A6N7XV82"/>
<dbReference type="Pfam" id="PF25601">
    <property type="entry name" value="AAA_lid_14"/>
    <property type="match status" value="1"/>
</dbReference>
<dbReference type="Pfam" id="PF00158">
    <property type="entry name" value="Sigma54_activat"/>
    <property type="match status" value="1"/>
</dbReference>
<dbReference type="Gene3D" id="1.10.8.60">
    <property type="match status" value="1"/>
</dbReference>
<reference evidence="9 10" key="1">
    <citation type="submission" date="2019-09" db="EMBL/GenBank/DDBJ databases">
        <title>In-depth cultivation of the pig gut microbiome towards novel bacterial diversity and tailored functional studies.</title>
        <authorList>
            <person name="Wylensek D."/>
            <person name="Hitch T.C.A."/>
            <person name="Clavel T."/>
        </authorList>
    </citation>
    <scope>NUCLEOTIDE SEQUENCE [LARGE SCALE GENOMIC DNA]</scope>
    <source>
        <strain evidence="9 10">WCA3-693-APC-4?</strain>
    </source>
</reference>